<keyword evidence="8 15" id="KW-0479">Metal-binding</keyword>
<keyword evidence="9" id="KW-0967">Endosome</keyword>
<dbReference type="EMBL" id="CAUWAG010000003">
    <property type="protein sequence ID" value="CAJ2500769.1"/>
    <property type="molecule type" value="Genomic_DNA"/>
</dbReference>
<feature type="domain" description="Enoyl reductase (ER)" evidence="17">
    <location>
        <begin position="847"/>
        <end position="1167"/>
    </location>
</feature>
<feature type="compositionally biased region" description="Pro residues" evidence="16">
    <location>
        <begin position="326"/>
        <end position="350"/>
    </location>
</feature>
<reference evidence="18" key="1">
    <citation type="submission" date="2023-10" db="EMBL/GenBank/DDBJ databases">
        <authorList>
            <person name="Hackl T."/>
        </authorList>
    </citation>
    <scope>NUCLEOTIDE SEQUENCE</scope>
</reference>
<evidence type="ECO:0000256" key="3">
    <source>
        <dbReference type="ARBA" id="ARBA00004496"/>
    </source>
</evidence>
<evidence type="ECO:0000256" key="6">
    <source>
        <dbReference type="ARBA" id="ARBA00022448"/>
    </source>
</evidence>
<comment type="caution">
    <text evidence="18">The sequence shown here is derived from an EMBL/GenBank/DDBJ whole genome shotgun (WGS) entry which is preliminary data.</text>
</comment>
<dbReference type="GO" id="GO:0010008">
    <property type="term" value="C:endosome membrane"/>
    <property type="evidence" value="ECO:0007669"/>
    <property type="project" value="UniProtKB-SubCell"/>
</dbReference>
<sequence length="1169" mass="125476">MAANIPAKLKQAGITPFIVRANQLESAKPVISYWCHYWVVNQILAKQLHNTDHECLNFTTALMDKLEQTKSQHAGNDAILDDVAGQAYVEQFAQETFERALRPLKANKVTQQTASTFEAAATFLQLVNIWGQPDPETQEKIKYSKWNAARILKAIKEGKDPNESNPRQEEEKPEQALDLNGPEVQMIDSSQPRPATVEDVPDDETRSQTAPSRYSLHAPAPVSAPTSPLPPTAPVPEQVSPMAPPDAPTSDPESYFPSAPQSTDHGPLDLPSTSSMPPPGSGGYDSAPSPPLVIPSPSTHDPSMPPPAPQVPLNLPSTPQDFYRSHPPPASAPTPPVAPSQRPYAPPQAPPAVQNYYSQPSQPVAPQVAPAPVQPAQQYGGSGGPSNSHTIDDRTIAEAQKHAKWAISALNFEDVPTAVRELHAALASCCLHERGPICTYDLSRDPTALGPCHESNQARDLFGGAQAVKGALRGDTLDQGLRLALHEQVGRRRPQRHGVDGDALPAQVLGQHARQLLDAPLVEAYSAYGGGTALLRVMPVETKMMRPPDDMCGSAFCARKNGPLTLRSGCMGMIPRVGHQHVDAPELGHHRVDECLDRRDFRHVGLDGQGPVGPNLRDDFVGGGAVSAVVDDDAGAGCGDAVGDGAADALGAAGDENDLSLERRRHVRYVVFVVCGDCWNLIGSRIDLIVIIATAGLGVEQKKTPGWRFGFDSPGFFQIRAGPPRSEELHACRIIPSDSTSNCRHPSVGFTALHTLHGESDPRSIYLRNLVHIGLPKYRQKNTGRITDTGFTMYKYHRHVIRLITRKTTCNITYNIKLSLTFTNNHHTMSSTSLPKTYKVACLEKAGEPITIKDVDLKQPEPGQVLVKVLACGVCHSDLFVQGGHLGDVFPRVPGHELIGDVVAVGSSVTRFKGGERVGGPWHGGHDKTCRSCARGQFQMCDNAAINGVSRDGGYAEYVLLREEAVVRVPKDIDAAEAAPLLCAGVTVFNSMRKMHIEQGNTVAIQGVGGLGHLAVQYANKMGYHVVAISSGDSKKDFATKLGAHVYIDSSKDDPVKQLRALGGAAMIVATAPNPKALSPLVGGLQAGGKLIVLAPIGPVEFDTVTLVNRGASVHGWPSGHALDSEEAIRFSQDHGVKCMIEKFPLADAAKAMEHCGSGKVRFRAVLTM</sequence>
<evidence type="ECO:0000256" key="4">
    <source>
        <dbReference type="ARBA" id="ARBA00007895"/>
    </source>
</evidence>
<evidence type="ECO:0000256" key="9">
    <source>
        <dbReference type="ARBA" id="ARBA00022753"/>
    </source>
</evidence>
<dbReference type="Gene3D" id="3.90.180.10">
    <property type="entry name" value="Medium-chain alcohol dehydrogenases, catalytic domain"/>
    <property type="match status" value="1"/>
</dbReference>
<comment type="subcellular location">
    <subcellularLocation>
        <location evidence="3">Cytoplasm</location>
    </subcellularLocation>
    <subcellularLocation>
        <location evidence="2">Endosome membrane</location>
        <topology evidence="2">Peripheral membrane protein</topology>
    </subcellularLocation>
</comment>
<evidence type="ECO:0000256" key="14">
    <source>
        <dbReference type="ARBA" id="ARBA00023136"/>
    </source>
</evidence>
<keyword evidence="12" id="KW-0560">Oxidoreductase</keyword>
<dbReference type="Gene3D" id="1.25.40.270">
    <property type="entry name" value="Vacuolar protein sorting-associated protein vta1"/>
    <property type="match status" value="1"/>
</dbReference>
<dbReference type="InterPro" id="IPR013149">
    <property type="entry name" value="ADH-like_C"/>
</dbReference>
<dbReference type="InterPro" id="IPR013154">
    <property type="entry name" value="ADH-like_N"/>
</dbReference>
<comment type="similarity">
    <text evidence="4">Belongs to the VTA1 family.</text>
</comment>
<evidence type="ECO:0000256" key="11">
    <source>
        <dbReference type="ARBA" id="ARBA00022927"/>
    </source>
</evidence>
<dbReference type="Pfam" id="PF08240">
    <property type="entry name" value="ADH_N"/>
    <property type="match status" value="1"/>
</dbReference>
<organism evidence="18 19">
    <name type="scientific">Anthostomella pinea</name>
    <dbReference type="NCBI Taxonomy" id="933095"/>
    <lineage>
        <taxon>Eukaryota</taxon>
        <taxon>Fungi</taxon>
        <taxon>Dikarya</taxon>
        <taxon>Ascomycota</taxon>
        <taxon>Pezizomycotina</taxon>
        <taxon>Sordariomycetes</taxon>
        <taxon>Xylariomycetidae</taxon>
        <taxon>Xylariales</taxon>
        <taxon>Xylariaceae</taxon>
        <taxon>Anthostomella</taxon>
    </lineage>
</organism>
<dbReference type="InterPro" id="IPR002328">
    <property type="entry name" value="ADH_Zn_CS"/>
</dbReference>
<dbReference type="Pfam" id="PF00107">
    <property type="entry name" value="ADH_zinc_N"/>
    <property type="match status" value="1"/>
</dbReference>
<keyword evidence="10 15" id="KW-0862">Zinc</keyword>
<dbReference type="InterPro" id="IPR039431">
    <property type="entry name" value="Vta1/CALS_N"/>
</dbReference>
<dbReference type="InterPro" id="IPR041212">
    <property type="entry name" value="Vta1_C"/>
</dbReference>
<dbReference type="SMART" id="SM00829">
    <property type="entry name" value="PKS_ER"/>
    <property type="match status" value="1"/>
</dbReference>
<evidence type="ECO:0000256" key="13">
    <source>
        <dbReference type="ARBA" id="ARBA00023027"/>
    </source>
</evidence>
<dbReference type="Pfam" id="PF04652">
    <property type="entry name" value="Vta1"/>
    <property type="match status" value="1"/>
</dbReference>
<dbReference type="PRINTS" id="PR01217">
    <property type="entry name" value="PRICHEXTENSN"/>
</dbReference>
<dbReference type="GO" id="GO:0008270">
    <property type="term" value="F:zinc ion binding"/>
    <property type="evidence" value="ECO:0007669"/>
    <property type="project" value="InterPro"/>
</dbReference>
<evidence type="ECO:0000256" key="16">
    <source>
        <dbReference type="SAM" id="MobiDB-lite"/>
    </source>
</evidence>
<keyword evidence="7" id="KW-0963">Cytoplasm</keyword>
<evidence type="ECO:0000256" key="2">
    <source>
        <dbReference type="ARBA" id="ARBA00004481"/>
    </source>
</evidence>
<dbReference type="Gene3D" id="1.20.5.420">
    <property type="entry name" value="Immunoglobulin FC, subunit C"/>
    <property type="match status" value="1"/>
</dbReference>
<evidence type="ECO:0000256" key="12">
    <source>
        <dbReference type="ARBA" id="ARBA00023002"/>
    </source>
</evidence>
<feature type="compositionally biased region" description="Low complexity" evidence="16">
    <location>
        <begin position="351"/>
        <end position="378"/>
    </location>
</feature>
<dbReference type="Gene3D" id="3.40.50.720">
    <property type="entry name" value="NAD(P)-binding Rossmann-like Domain"/>
    <property type="match status" value="1"/>
</dbReference>
<dbReference type="SUPFAM" id="SSF51735">
    <property type="entry name" value="NAD(P)-binding Rossmann-fold domains"/>
    <property type="match status" value="1"/>
</dbReference>
<dbReference type="AlphaFoldDB" id="A0AAI8V993"/>
<evidence type="ECO:0000259" key="17">
    <source>
        <dbReference type="SMART" id="SM00829"/>
    </source>
</evidence>
<dbReference type="Pfam" id="PF18097">
    <property type="entry name" value="Vta1_C"/>
    <property type="match status" value="1"/>
</dbReference>
<dbReference type="SUPFAM" id="SSF50129">
    <property type="entry name" value="GroES-like"/>
    <property type="match status" value="1"/>
</dbReference>
<evidence type="ECO:0000256" key="1">
    <source>
        <dbReference type="ARBA" id="ARBA00001947"/>
    </source>
</evidence>
<evidence type="ECO:0000313" key="18">
    <source>
        <dbReference type="EMBL" id="CAJ2500769.1"/>
    </source>
</evidence>
<evidence type="ECO:0000256" key="10">
    <source>
        <dbReference type="ARBA" id="ARBA00022833"/>
    </source>
</evidence>
<dbReference type="PANTHER" id="PTHR42940">
    <property type="entry name" value="ALCOHOL DEHYDROGENASE 1-RELATED"/>
    <property type="match status" value="1"/>
</dbReference>
<keyword evidence="6" id="KW-0813">Transport</keyword>
<gene>
    <name evidence="18" type="ORF">KHLLAP_LOCUS1237</name>
</gene>
<dbReference type="InterPro" id="IPR020843">
    <property type="entry name" value="ER"/>
</dbReference>
<evidence type="ECO:0000256" key="7">
    <source>
        <dbReference type="ARBA" id="ARBA00022490"/>
    </source>
</evidence>
<dbReference type="Proteomes" id="UP001295740">
    <property type="component" value="Unassembled WGS sequence"/>
</dbReference>
<keyword evidence="11" id="KW-0653">Protein transport</keyword>
<dbReference type="FunFam" id="3.40.50.720:FF:000039">
    <property type="entry name" value="Alcohol dehydrogenase AdhP"/>
    <property type="match status" value="1"/>
</dbReference>
<evidence type="ECO:0000256" key="15">
    <source>
        <dbReference type="RuleBase" id="RU361277"/>
    </source>
</evidence>
<comment type="cofactor">
    <cofactor evidence="1 15">
        <name>Zn(2+)</name>
        <dbReference type="ChEBI" id="CHEBI:29105"/>
    </cofactor>
</comment>
<keyword evidence="13" id="KW-0520">NAD</keyword>
<keyword evidence="19" id="KW-1185">Reference proteome</keyword>
<keyword evidence="14" id="KW-0472">Membrane</keyword>
<accession>A0AAI8V993</accession>
<dbReference type="PROSITE" id="PS00059">
    <property type="entry name" value="ADH_ZINC"/>
    <property type="match status" value="1"/>
</dbReference>
<evidence type="ECO:0000313" key="19">
    <source>
        <dbReference type="Proteomes" id="UP001295740"/>
    </source>
</evidence>
<dbReference type="InterPro" id="IPR036291">
    <property type="entry name" value="NAD(P)-bd_dom_sf"/>
</dbReference>
<dbReference type="InterPro" id="IPR011032">
    <property type="entry name" value="GroES-like_sf"/>
</dbReference>
<dbReference type="CDD" id="cd08296">
    <property type="entry name" value="CAD_like"/>
    <property type="match status" value="1"/>
</dbReference>
<protein>
    <submittedName>
        <fullName evidence="18">Uu.00g036220.m01.CDS01</fullName>
    </submittedName>
</protein>
<dbReference type="InterPro" id="IPR023175">
    <property type="entry name" value="Vta1/CALS_N_sf"/>
</dbReference>
<name>A0AAI8V993_9PEZI</name>
<proteinExistence type="inferred from homology"/>
<dbReference type="GO" id="GO:0015031">
    <property type="term" value="P:protein transport"/>
    <property type="evidence" value="ECO:0007669"/>
    <property type="project" value="UniProtKB-KW"/>
</dbReference>
<dbReference type="GO" id="GO:0004022">
    <property type="term" value="F:alcohol dehydrogenase (NAD+) activity"/>
    <property type="evidence" value="ECO:0007669"/>
    <property type="project" value="TreeGrafter"/>
</dbReference>
<feature type="region of interest" description="Disordered" evidence="16">
    <location>
        <begin position="155"/>
        <end position="391"/>
    </location>
</feature>
<feature type="compositionally biased region" description="Basic and acidic residues" evidence="16">
    <location>
        <begin position="155"/>
        <end position="175"/>
    </location>
</feature>
<comment type="similarity">
    <text evidence="5 15">Belongs to the zinc-containing alcohol dehydrogenase family.</text>
</comment>
<evidence type="ECO:0000256" key="5">
    <source>
        <dbReference type="ARBA" id="ARBA00008072"/>
    </source>
</evidence>
<dbReference type="PANTHER" id="PTHR42940:SF7">
    <property type="entry name" value="ALCOHOL DEHYDROGENASE-LIKE N-TERMINAL DOMAIN-CONTAINING PROTEIN"/>
    <property type="match status" value="1"/>
</dbReference>
<evidence type="ECO:0000256" key="8">
    <source>
        <dbReference type="ARBA" id="ARBA00022723"/>
    </source>
</evidence>